<name>A0A873WE12_9CAUD</name>
<dbReference type="EMBL" id="MW147367">
    <property type="protein sequence ID" value="QPB08403.1"/>
    <property type="molecule type" value="Genomic_DNA"/>
</dbReference>
<keyword evidence="5" id="KW-1185">Reference proteome</keyword>
<dbReference type="InterPro" id="IPR013320">
    <property type="entry name" value="ConA-like_dom_sf"/>
</dbReference>
<feature type="domain" description="LamG-like jellyroll fold" evidence="3">
    <location>
        <begin position="768"/>
        <end position="898"/>
    </location>
</feature>
<dbReference type="Gene3D" id="2.60.120.200">
    <property type="match status" value="3"/>
</dbReference>
<accession>A0A873WE12</accession>
<dbReference type="KEGG" id="vg:77945558"/>
<dbReference type="SMART" id="SM00560">
    <property type="entry name" value="LamGL"/>
    <property type="match status" value="2"/>
</dbReference>
<evidence type="ECO:0000259" key="3">
    <source>
        <dbReference type="SMART" id="SM00560"/>
    </source>
</evidence>
<dbReference type="Proteomes" id="UP000662754">
    <property type="component" value="Segment"/>
</dbReference>
<evidence type="ECO:0000313" key="5">
    <source>
        <dbReference type="Proteomes" id="UP000662754"/>
    </source>
</evidence>
<evidence type="ECO:0000313" key="4">
    <source>
        <dbReference type="EMBL" id="QPB08403.1"/>
    </source>
</evidence>
<dbReference type="SUPFAM" id="SSF101898">
    <property type="entry name" value="NHL repeat"/>
    <property type="match status" value="1"/>
</dbReference>
<dbReference type="PANTHER" id="PTHR42535">
    <property type="entry name" value="OOKINETE PROTEIN, PUTATIVE-RELATED"/>
    <property type="match status" value="1"/>
</dbReference>
<dbReference type="RefSeq" id="YP_010669388.1">
    <property type="nucleotide sequence ID" value="NC_070960.1"/>
</dbReference>
<dbReference type="Pfam" id="PF13385">
    <property type="entry name" value="Laminin_G_3"/>
    <property type="match status" value="3"/>
</dbReference>
<sequence>MPIGINSPARNLFLLGSSGAQVVSNFFKLIDQTTATENSYRTTGLKYNEVDKKYLLSGMARNINVSPTKEFGWIEKRDETGTADWDVRVESTESGVNTYLNDMELDINDNLTVVGKTGDVPWIAKYSNGGAIDWQSTSNTADLEYFGVTSDSNGQYYACGANYAAPGPAVAFVEKFDANGNPGWGKAAFILEREVALLKIAANNRGEVVAVGYIEDDTYIYRGYIVKIDTNTGEVLWDRTLSYYGEGVFLENVTIDSKDQIYIVGDVGDNQFIVKYTAEGNLLWQSQTDVSPSGLYPRLYSQALTVNDVTESVTTIGRVYNSSTFKHNLLLSNYDRKGKLIWRRIVSQGSNVGMGYETIDNEGAFIYIAFKPQVNFSDSKYTYGKVSATGNGLGDFQYDDGDTATLIDYEYVSSGELQNDVIGRLSDGSVRNDTSDLLTYPFNANKLLFDDLATQVSNKKRQIDTSDFEYSGSPAIRPVDFPIFSLDTSNFNSSTVAIEDPRNNVTAEFSTFEGPFPGTTALKTTGINSGVQISNTYGGVVEPADGPGTGPYTLETFIYVSAYPTSGYMNVMGISFPYNPSVTYDTLVMDSAGTLYYSPSNGSLLSNPNTVPLNQWVHLAITRNGNLRSVYIDGVAMLSGYTGGNAADLPYVSLRLGTFWGAYGPFDGYFSNVRYTYQELYTSNFTPPSTAFTFTGNEAVLFCHKKYWYDSLNLNAEAVEGTSQPPTEVQLFTKNHIATPIPLLPTGSIYFDGNSSLSLTPLNVDYSTNLTLEAWINTTSTAGWSQIVCGENGDILWAVNSGKLNFGSQLNTPIPHDNQSTATINTGEWIHVVTTYDGANIKHYINGTLDSTFAETGSLNANEGTYPLRIGSRGTGTGEFMTGYIGDVRIYDRALTAGQVFQNYNASKAKYIAEQAETAPKIGPGIVYDNNLLLNYDFENKATYPSKTFTKTVVNAPTSGNGSEFGMKAVSFGNEIVVGEPWRDNGYIYICRSDGSIRTTIASPTSDGYIGNEFGFRFEADPISNRIVAQVHDYSNNGGKLRVLNGSTGALEVTISHPSPFDGTVAPLNREIGENGLAVGNGKIVASNTDYYKTGTTTRVGQVWVWDIDGTNQIAIPNPDPDNYDEFGSKITIADNKIAITGSRIDYFGDTDTVPHKVWIYDLSGNLIRTLQPPANDSSVGFGWGAYGGCFIGDNRYAVVDDTDEGGGRNSGAVHLYDYDGNFIKKLRPAEVNSGTTFRFFGYTGQQYNVGVTIKNQKIYVATGEVSRITAPPSIDIFDINGNYEKKLIGPPGDWIYAGFTVLDNDTIVVSDTSLPNNNYDGGMYIYSTNNVKNLSSSSYTGTINGPTFNSAGYFEFDGNDEISVTGAQSTGNFTQEGWIKTTNTGNYNTIISWGVHSPQQDRTLWTLPSSGVAALYFYGTGDNMISGTSNVADNEWHHIVGTWDGTTGRVYVDGVLENSGSLTAGAYTYTNTFIGKNVGGSYYQNGFIGEARIYNRALSSTEVSQNFNATRSKYGV</sequence>
<keyword evidence="1" id="KW-0732">Signal</keyword>
<dbReference type="SUPFAM" id="SSF49899">
    <property type="entry name" value="Concanavalin A-like lectins/glucanases"/>
    <property type="match status" value="3"/>
</dbReference>
<proteinExistence type="predicted"/>
<feature type="domain" description="LamG-like jellyroll fold" evidence="3">
    <location>
        <begin position="1372"/>
        <end position="1502"/>
    </location>
</feature>
<reference evidence="4" key="1">
    <citation type="submission" date="2020-10" db="EMBL/GenBank/DDBJ databases">
        <title>The Isolation and Genome Sequence of a Novel Cyanophage S-H9-2 from the Yellow Sea, China.</title>
        <authorList>
            <person name="Jiang T."/>
            <person name="Luo L."/>
        </authorList>
    </citation>
    <scope>NUCLEOTIDE SEQUENCE</scope>
</reference>
<evidence type="ECO:0000256" key="2">
    <source>
        <dbReference type="ARBA" id="ARBA00023157"/>
    </source>
</evidence>
<dbReference type="PANTHER" id="PTHR42535:SF2">
    <property type="entry name" value="CHROMOSOME UNDETERMINED SCAFFOLD_146, WHOLE GENOME SHOTGUN SEQUENCE"/>
    <property type="match status" value="1"/>
</dbReference>
<organism evidence="4 5">
    <name type="scientific">Synechococcus phage S-H9-2</name>
    <dbReference type="NCBI Taxonomy" id="2783669"/>
    <lineage>
        <taxon>Viruses</taxon>
        <taxon>Duplodnaviria</taxon>
        <taxon>Heunggongvirae</taxon>
        <taxon>Uroviricota</taxon>
        <taxon>Caudoviricetes</taxon>
        <taxon>Pantevenvirales</taxon>
        <taxon>Kyanoviridae</taxon>
        <taxon>Yushanluvirus</taxon>
        <taxon>Yushanluvirus satich</taxon>
    </lineage>
</organism>
<dbReference type="GeneID" id="77945558"/>
<evidence type="ECO:0000256" key="1">
    <source>
        <dbReference type="ARBA" id="ARBA00022729"/>
    </source>
</evidence>
<keyword evidence="2" id="KW-1015">Disulfide bond</keyword>
<protein>
    <recommendedName>
        <fullName evidence="3">LamG-like jellyroll fold domain-containing protein</fullName>
    </recommendedName>
</protein>
<dbReference type="InterPro" id="IPR006558">
    <property type="entry name" value="LamG-like"/>
</dbReference>